<evidence type="ECO:0000259" key="12">
    <source>
        <dbReference type="Pfam" id="PF00999"/>
    </source>
</evidence>
<evidence type="ECO:0000256" key="1">
    <source>
        <dbReference type="ARBA" id="ARBA00004141"/>
    </source>
</evidence>
<feature type="transmembrane region" description="Helical" evidence="11">
    <location>
        <begin position="139"/>
        <end position="162"/>
    </location>
</feature>
<comment type="caution">
    <text evidence="13">The sequence shown here is derived from an EMBL/GenBank/DDBJ whole genome shotgun (WGS) entry which is preliminary data.</text>
</comment>
<dbReference type="Pfam" id="PF00999">
    <property type="entry name" value="Na_H_Exchanger"/>
    <property type="match status" value="1"/>
</dbReference>
<feature type="transmembrane region" description="Helical" evidence="11">
    <location>
        <begin position="79"/>
        <end position="95"/>
    </location>
</feature>
<evidence type="ECO:0000256" key="3">
    <source>
        <dbReference type="ARBA" id="ARBA00022448"/>
    </source>
</evidence>
<evidence type="ECO:0000256" key="9">
    <source>
        <dbReference type="ARBA" id="ARBA00023136"/>
    </source>
</evidence>
<evidence type="ECO:0000256" key="11">
    <source>
        <dbReference type="SAM" id="Phobius"/>
    </source>
</evidence>
<feature type="transmembrane region" description="Helical" evidence="11">
    <location>
        <begin position="107"/>
        <end position="133"/>
    </location>
</feature>
<dbReference type="PANTHER" id="PTHR31382">
    <property type="entry name" value="NA(+)/H(+) ANTIPORTER"/>
    <property type="match status" value="1"/>
</dbReference>
<dbReference type="GO" id="GO:0120029">
    <property type="term" value="P:proton export across plasma membrane"/>
    <property type="evidence" value="ECO:0007669"/>
    <property type="project" value="InterPro"/>
</dbReference>
<protein>
    <recommendedName>
        <fullName evidence="12">Cation/H+ exchanger transmembrane domain-containing protein</fullName>
    </recommendedName>
</protein>
<dbReference type="AlphaFoldDB" id="A0A9P6DVU3"/>
<dbReference type="GO" id="GO:0015385">
    <property type="term" value="F:sodium:proton antiporter activity"/>
    <property type="evidence" value="ECO:0007669"/>
    <property type="project" value="InterPro"/>
</dbReference>
<feature type="transmembrane region" description="Helical" evidence="11">
    <location>
        <begin position="212"/>
        <end position="231"/>
    </location>
</feature>
<keyword evidence="9 11" id="KW-0472">Membrane</keyword>
<dbReference type="InterPro" id="IPR004712">
    <property type="entry name" value="Na+/H+_antiporter_fungi"/>
</dbReference>
<gene>
    <name evidence="13" type="ORF">BS47DRAFT_1371584</name>
</gene>
<feature type="transmembrane region" description="Helical" evidence="11">
    <location>
        <begin position="333"/>
        <end position="353"/>
    </location>
</feature>
<feature type="transmembrane region" description="Helical" evidence="11">
    <location>
        <begin position="407"/>
        <end position="432"/>
    </location>
</feature>
<sequence>MHFSPYEASPTHIVYACLGGFVVLFSMISRFAKEKLHVGEVVFATLFGIAIGPSGANIFTPRSWGKMSDATTNEITLEVTRIVLALGVFAIGVELPKAYMAIHWKSLVLTVVPVMAWGWFVSAGLIVALFPSLTYQSALVISACLTPTDPVLAAAIVGGHFADKNVPGHIRKLLAAESAANDGLAYPFLWLPLYLTLDSDTGTAIKDFVTTALLYQVVLGVIVGTVLGYLFNKIMRFAESRGYVGPDSYAIQFVSLSLFTIGLVTIIGSDDLLAAFAAGCAVSWDGHFNEQTEDNAVFAAIVILNCAVFVFIGSWIQFSDMTVPALDITPGRLAAFFFSILFVRRIPPMILLYKIVPDIHSWQEALFCGWFGPMGVGAVFISTLALINLQAPSVVPKHQNELLISAIQPIVAFTILGSILVHGLSISAFSLLKKVNTITTLSRTTTMNNQAPEWLNQTRRSPPAGIQPVGGARSVAFAAAASVDPSSTISLELPIPQVPEASPNTPPVIVDIEVRKKIAFMALVSAVIV</sequence>
<dbReference type="Proteomes" id="UP000886523">
    <property type="component" value="Unassembled WGS sequence"/>
</dbReference>
<evidence type="ECO:0000256" key="7">
    <source>
        <dbReference type="ARBA" id="ARBA00023053"/>
    </source>
</evidence>
<proteinExistence type="inferred from homology"/>
<evidence type="ECO:0000256" key="6">
    <source>
        <dbReference type="ARBA" id="ARBA00022989"/>
    </source>
</evidence>
<keyword evidence="3" id="KW-0813">Transport</keyword>
<evidence type="ECO:0000256" key="8">
    <source>
        <dbReference type="ARBA" id="ARBA00023065"/>
    </source>
</evidence>
<evidence type="ECO:0000256" key="2">
    <source>
        <dbReference type="ARBA" id="ARBA00005248"/>
    </source>
</evidence>
<dbReference type="GO" id="GO:0042391">
    <property type="term" value="P:regulation of membrane potential"/>
    <property type="evidence" value="ECO:0007669"/>
    <property type="project" value="InterPro"/>
</dbReference>
<dbReference type="EMBL" id="MU128936">
    <property type="protein sequence ID" value="KAF9516786.1"/>
    <property type="molecule type" value="Genomic_DNA"/>
</dbReference>
<comment type="subcellular location">
    <subcellularLocation>
        <location evidence="1">Membrane</location>
        <topology evidence="1">Multi-pass membrane protein</topology>
    </subcellularLocation>
</comment>
<evidence type="ECO:0000313" key="14">
    <source>
        <dbReference type="Proteomes" id="UP000886523"/>
    </source>
</evidence>
<keyword evidence="6 11" id="KW-1133">Transmembrane helix</keyword>
<evidence type="ECO:0000256" key="4">
    <source>
        <dbReference type="ARBA" id="ARBA00022449"/>
    </source>
</evidence>
<accession>A0A9P6DVU3</accession>
<keyword evidence="10" id="KW-0739">Sodium transport</keyword>
<dbReference type="PANTHER" id="PTHR31382:SF4">
    <property type="entry name" value="NA(+)_H(+) ANTIPORTER"/>
    <property type="match status" value="1"/>
</dbReference>
<feature type="domain" description="Cation/H+ exchanger transmembrane" evidence="12">
    <location>
        <begin position="24"/>
        <end position="429"/>
    </location>
</feature>
<feature type="transmembrane region" description="Helical" evidence="11">
    <location>
        <begin position="41"/>
        <end position="59"/>
    </location>
</feature>
<feature type="transmembrane region" description="Helical" evidence="11">
    <location>
        <begin position="12"/>
        <end position="29"/>
    </location>
</feature>
<dbReference type="GO" id="GO:0030007">
    <property type="term" value="P:intracellular potassium ion homeostasis"/>
    <property type="evidence" value="ECO:0007669"/>
    <property type="project" value="TreeGrafter"/>
</dbReference>
<reference evidence="13" key="1">
    <citation type="journal article" date="2020" name="Nat. Commun.">
        <title>Large-scale genome sequencing of mycorrhizal fungi provides insights into the early evolution of symbiotic traits.</title>
        <authorList>
            <person name="Miyauchi S."/>
            <person name="Kiss E."/>
            <person name="Kuo A."/>
            <person name="Drula E."/>
            <person name="Kohler A."/>
            <person name="Sanchez-Garcia M."/>
            <person name="Morin E."/>
            <person name="Andreopoulos B."/>
            <person name="Barry K.W."/>
            <person name="Bonito G."/>
            <person name="Buee M."/>
            <person name="Carver A."/>
            <person name="Chen C."/>
            <person name="Cichocki N."/>
            <person name="Clum A."/>
            <person name="Culley D."/>
            <person name="Crous P.W."/>
            <person name="Fauchery L."/>
            <person name="Girlanda M."/>
            <person name="Hayes R.D."/>
            <person name="Keri Z."/>
            <person name="LaButti K."/>
            <person name="Lipzen A."/>
            <person name="Lombard V."/>
            <person name="Magnuson J."/>
            <person name="Maillard F."/>
            <person name="Murat C."/>
            <person name="Nolan M."/>
            <person name="Ohm R.A."/>
            <person name="Pangilinan J."/>
            <person name="Pereira M.F."/>
            <person name="Perotto S."/>
            <person name="Peter M."/>
            <person name="Pfister S."/>
            <person name="Riley R."/>
            <person name="Sitrit Y."/>
            <person name="Stielow J.B."/>
            <person name="Szollosi G."/>
            <person name="Zifcakova L."/>
            <person name="Stursova M."/>
            <person name="Spatafora J.W."/>
            <person name="Tedersoo L."/>
            <person name="Vaario L.M."/>
            <person name="Yamada A."/>
            <person name="Yan M."/>
            <person name="Wang P."/>
            <person name="Xu J."/>
            <person name="Bruns T."/>
            <person name="Baldrian P."/>
            <person name="Vilgalys R."/>
            <person name="Dunand C."/>
            <person name="Henrissat B."/>
            <person name="Grigoriev I.V."/>
            <person name="Hibbett D."/>
            <person name="Nagy L.G."/>
            <person name="Martin F.M."/>
        </authorList>
    </citation>
    <scope>NUCLEOTIDE SEQUENCE</scope>
    <source>
        <strain evidence="13">UP504</strain>
    </source>
</reference>
<evidence type="ECO:0000256" key="5">
    <source>
        <dbReference type="ARBA" id="ARBA00022692"/>
    </source>
</evidence>
<evidence type="ECO:0000256" key="10">
    <source>
        <dbReference type="ARBA" id="ARBA00023201"/>
    </source>
</evidence>
<keyword evidence="5 11" id="KW-0812">Transmembrane</keyword>
<dbReference type="OrthoDB" id="2190219at2759"/>
<organism evidence="13 14">
    <name type="scientific">Hydnum rufescens UP504</name>
    <dbReference type="NCBI Taxonomy" id="1448309"/>
    <lineage>
        <taxon>Eukaryota</taxon>
        <taxon>Fungi</taxon>
        <taxon>Dikarya</taxon>
        <taxon>Basidiomycota</taxon>
        <taxon>Agaricomycotina</taxon>
        <taxon>Agaricomycetes</taxon>
        <taxon>Cantharellales</taxon>
        <taxon>Hydnaceae</taxon>
        <taxon>Hydnum</taxon>
    </lineage>
</organism>
<comment type="similarity">
    <text evidence="2">Belongs to the fungal Na(+)/H(+) exchanger family.</text>
</comment>
<keyword evidence="7" id="KW-0915">Sodium</keyword>
<dbReference type="GO" id="GO:0005886">
    <property type="term" value="C:plasma membrane"/>
    <property type="evidence" value="ECO:0007669"/>
    <property type="project" value="InterPro"/>
</dbReference>
<feature type="transmembrane region" description="Helical" evidence="11">
    <location>
        <begin position="365"/>
        <end position="387"/>
    </location>
</feature>
<feature type="transmembrane region" description="Helical" evidence="11">
    <location>
        <begin position="296"/>
        <end position="318"/>
    </location>
</feature>
<name>A0A9P6DVU3_9AGAM</name>
<dbReference type="GO" id="GO:0036376">
    <property type="term" value="P:sodium ion export across plasma membrane"/>
    <property type="evidence" value="ECO:0007669"/>
    <property type="project" value="InterPro"/>
</dbReference>
<evidence type="ECO:0000313" key="13">
    <source>
        <dbReference type="EMBL" id="KAF9516786.1"/>
    </source>
</evidence>
<keyword evidence="4" id="KW-0050">Antiport</keyword>
<dbReference type="InterPro" id="IPR006153">
    <property type="entry name" value="Cation/H_exchanger_TM"/>
</dbReference>
<keyword evidence="14" id="KW-1185">Reference proteome</keyword>
<keyword evidence="8" id="KW-0406">Ion transport</keyword>